<accession>A0A1H8DLL1</accession>
<dbReference type="InterPro" id="IPR052024">
    <property type="entry name" value="Methanogen_methyltrans"/>
</dbReference>
<evidence type="ECO:0000313" key="2">
    <source>
        <dbReference type="EMBL" id="SEN07664.1"/>
    </source>
</evidence>
<evidence type="ECO:0000259" key="1">
    <source>
        <dbReference type="Pfam" id="PF01208"/>
    </source>
</evidence>
<dbReference type="EMBL" id="FOCG01000003">
    <property type="protein sequence ID" value="SEN07664.1"/>
    <property type="molecule type" value="Genomic_DNA"/>
</dbReference>
<dbReference type="PANTHER" id="PTHR47099">
    <property type="entry name" value="METHYLCOBAMIDE:COM METHYLTRANSFERASE MTBA"/>
    <property type="match status" value="1"/>
</dbReference>
<dbReference type="PANTHER" id="PTHR47099:SF1">
    <property type="entry name" value="METHYLCOBAMIDE:COM METHYLTRANSFERASE MTBA"/>
    <property type="match status" value="1"/>
</dbReference>
<dbReference type="InterPro" id="IPR000257">
    <property type="entry name" value="Uroporphyrinogen_deCOase"/>
</dbReference>
<dbReference type="Proteomes" id="UP000199158">
    <property type="component" value="Unassembled WGS sequence"/>
</dbReference>
<dbReference type="RefSeq" id="WP_092755971.1">
    <property type="nucleotide sequence ID" value="NZ_FOCG01000003.1"/>
</dbReference>
<keyword evidence="3" id="KW-1185">Reference proteome</keyword>
<dbReference type="AlphaFoldDB" id="A0A1H8DLL1"/>
<dbReference type="GO" id="GO:0004853">
    <property type="term" value="F:uroporphyrinogen decarboxylase activity"/>
    <property type="evidence" value="ECO:0007669"/>
    <property type="project" value="InterPro"/>
</dbReference>
<dbReference type="Gene3D" id="3.20.20.210">
    <property type="match status" value="1"/>
</dbReference>
<gene>
    <name evidence="2" type="ORF">SAMN05216180_2653</name>
</gene>
<evidence type="ECO:0000313" key="3">
    <source>
        <dbReference type="Proteomes" id="UP000199158"/>
    </source>
</evidence>
<dbReference type="Pfam" id="PF01208">
    <property type="entry name" value="URO-D"/>
    <property type="match status" value="1"/>
</dbReference>
<protein>
    <submittedName>
        <fullName evidence="2">Uroporphyrinogen decarboxylase</fullName>
    </submittedName>
</protein>
<dbReference type="GO" id="GO:0006779">
    <property type="term" value="P:porphyrin-containing compound biosynthetic process"/>
    <property type="evidence" value="ECO:0007669"/>
    <property type="project" value="InterPro"/>
</dbReference>
<sequence>MTHQQRILNTISRTNMDKFPVQFDFTPTALDRYAEYRHLSHSDSSMLEVMDNHIMFAYLNDGMGKLKTRAFKERYVYDEWQVRWDMAQEGTFFDTHPLEDIENYSTYVFPSSEDPELLDYANGIIKKYSDEYLVASYQALSMFERAYSLRGFENFLMDLACEPEFANELLDKITAYQVRVAQRYVQAGVNAGRIGDDYGSQRGLMMSPNMWREIIKPHIAQVISVYKQAGLPVIFHSCGDIHEIIPDFIEIGVDILHPLQPESINIEQVAEEFGDKIVFYGGISNQKVLPYGTPEDVKYSVKNLFDIFRRNGKGFILAPSNGIGSNVPPENIQAMLDAAEEYRYF</sequence>
<name>A0A1H8DLL1_9FIRM</name>
<dbReference type="OrthoDB" id="1725032at2"/>
<dbReference type="InterPro" id="IPR038071">
    <property type="entry name" value="UROD/MetE-like_sf"/>
</dbReference>
<reference evidence="2 3" key="1">
    <citation type="submission" date="2016-10" db="EMBL/GenBank/DDBJ databases">
        <authorList>
            <person name="de Groot N.N."/>
        </authorList>
    </citation>
    <scope>NUCLEOTIDE SEQUENCE [LARGE SCALE GENOMIC DNA]</scope>
    <source>
        <strain evidence="2 3">CGMCC 1.5070</strain>
    </source>
</reference>
<dbReference type="STRING" id="474960.SAMN05216180_2653"/>
<dbReference type="SUPFAM" id="SSF51726">
    <property type="entry name" value="UROD/MetE-like"/>
    <property type="match status" value="1"/>
</dbReference>
<organism evidence="2 3">
    <name type="scientific">Hydrogenoanaerobacterium saccharovorans</name>
    <dbReference type="NCBI Taxonomy" id="474960"/>
    <lineage>
        <taxon>Bacteria</taxon>
        <taxon>Bacillati</taxon>
        <taxon>Bacillota</taxon>
        <taxon>Clostridia</taxon>
        <taxon>Eubacteriales</taxon>
        <taxon>Oscillospiraceae</taxon>
        <taxon>Hydrogenoanaerobacterium</taxon>
    </lineage>
</organism>
<proteinExistence type="predicted"/>
<feature type="domain" description="Uroporphyrinogen decarboxylase (URO-D)" evidence="1">
    <location>
        <begin position="99"/>
        <end position="342"/>
    </location>
</feature>